<protein>
    <submittedName>
        <fullName evidence="2">Uncharacterized protein</fullName>
    </submittedName>
</protein>
<gene>
    <name evidence="2" type="ORF">EA472_18755</name>
</gene>
<dbReference type="AlphaFoldDB" id="A0A3N6MK59"/>
<comment type="caution">
    <text evidence="2">The sequence shown here is derived from an EMBL/GenBank/DDBJ whole genome shotgun (WGS) entry which is preliminary data.</text>
</comment>
<name>A0A3N6MK59_NATCH</name>
<keyword evidence="3" id="KW-1185">Reference proteome</keyword>
<evidence type="ECO:0000256" key="1">
    <source>
        <dbReference type="SAM" id="MobiDB-lite"/>
    </source>
</evidence>
<accession>A0A3N6MK59</accession>
<organism evidence="2 3">
    <name type="scientific">Natrarchaeobius chitinivorans</name>
    <dbReference type="NCBI Taxonomy" id="1679083"/>
    <lineage>
        <taxon>Archaea</taxon>
        <taxon>Methanobacteriati</taxon>
        <taxon>Methanobacteriota</taxon>
        <taxon>Stenosarchaea group</taxon>
        <taxon>Halobacteria</taxon>
        <taxon>Halobacteriales</taxon>
        <taxon>Natrialbaceae</taxon>
        <taxon>Natrarchaeobius</taxon>
    </lineage>
</organism>
<reference evidence="2 3" key="1">
    <citation type="submission" date="2018-10" db="EMBL/GenBank/DDBJ databases">
        <title>Natrarchaeobius chitinivorans gen. nov., sp. nov., and Natrarchaeobius haloalkaliphilus sp. nov., alkaliphilic, chitin-utilizing haloarchaea from hypersaline alkaline lakes.</title>
        <authorList>
            <person name="Sorokin D.Y."/>
            <person name="Elcheninov A.G."/>
            <person name="Kostrikina N.A."/>
            <person name="Bale N.J."/>
            <person name="Sinninghe Damste J.S."/>
            <person name="Khijniak T.V."/>
            <person name="Kublanov I.V."/>
            <person name="Toshchakov S.V."/>
        </authorList>
    </citation>
    <scope>NUCLEOTIDE SEQUENCE [LARGE SCALE GENOMIC DNA]</scope>
    <source>
        <strain evidence="2 3">AArcht7</strain>
    </source>
</reference>
<dbReference type="Pfam" id="PF20575">
    <property type="entry name" value="HTH_63"/>
    <property type="match status" value="1"/>
</dbReference>
<dbReference type="EMBL" id="REFZ01000018">
    <property type="protein sequence ID" value="RQG97580.1"/>
    <property type="molecule type" value="Genomic_DNA"/>
</dbReference>
<feature type="region of interest" description="Disordered" evidence="1">
    <location>
        <begin position="142"/>
        <end position="161"/>
    </location>
</feature>
<evidence type="ECO:0000313" key="3">
    <source>
        <dbReference type="Proteomes" id="UP000281431"/>
    </source>
</evidence>
<dbReference type="Proteomes" id="UP000281431">
    <property type="component" value="Unassembled WGS sequence"/>
</dbReference>
<dbReference type="InterPro" id="IPR046783">
    <property type="entry name" value="HTH_63"/>
</dbReference>
<dbReference type="OrthoDB" id="241883at2157"/>
<evidence type="ECO:0000313" key="2">
    <source>
        <dbReference type="EMBL" id="RQG97580.1"/>
    </source>
</evidence>
<sequence length="215" mass="23860">MTNWNRETDVTVVCHVRAPLLLEPVDRQVETLHACESEGAIDELLLRSWPKEVSRSNDGPHGNVLHAFERFQRWAGRRDVSIKPPFRERTSTSQITGEMRRLLVTPLLCLEVYVEDELLGVFPHSRDEETHTTDEAIATLRTGDLPTPLGSEPSERSRASATECPACGDELIDGQGLFACGSCDWVGAATESGECVDFSDRFDESSTLETVSDRG</sequence>
<proteinExistence type="predicted"/>